<sequence>MPLANAFLDKNQIGQKAIFYPLRAVWCESCGLLQIDEIVPPEILFRNYVYVSGTSEALRKHFEGLATEVVNNFKLNSESLVVDIGSNDGTLLKGFKKFCLKVIGVEPAVNIAKIAEENGIKTINDFFSEDIAKKIVKENGKADAVTATNVVAHTNNLDDLLRGISYLLKDDGVFVIEVPYLVDLLENVEFDTIYHEHLSYFAVRPLKRLFEMHEFKIVNIEKVNIHGGTIRVFVSKKKSGYIINESVNLLISLEIEKGLNEVTAYIKFAAQVEKLKEDLVGLLQELKSENKKVIGYGAAAKGNTLLNYYHIGPDLIEFIADLSPMKQNKFTPGTHIPVYAPERIYETKPDYILILAWNFADEIMKQQSKFKEMGGKFIIPIPEVKII</sequence>
<accession>A0A7G9Z2J6</accession>
<dbReference type="Pfam" id="PF13489">
    <property type="entry name" value="Methyltransf_23"/>
    <property type="match status" value="1"/>
</dbReference>
<protein>
    <recommendedName>
        <fullName evidence="4">2-polyprenyl-6-hydroxyphenol methylase</fullName>
    </recommendedName>
</protein>
<dbReference type="PANTHER" id="PTHR43861">
    <property type="entry name" value="TRANS-ACONITATE 2-METHYLTRANSFERASE-RELATED"/>
    <property type="match status" value="1"/>
</dbReference>
<dbReference type="PANTHER" id="PTHR43861:SF5">
    <property type="entry name" value="BLL5978 PROTEIN"/>
    <property type="match status" value="1"/>
</dbReference>
<dbReference type="Pfam" id="PF08421">
    <property type="entry name" value="Methyltransf_13"/>
    <property type="match status" value="1"/>
</dbReference>
<name>A0A7G9Z2J6_9EURY</name>
<dbReference type="InterPro" id="IPR013630">
    <property type="entry name" value="Methyltransf_Zn-bd_dom_put"/>
</dbReference>
<dbReference type="CDD" id="cd02440">
    <property type="entry name" value="AdoMet_MTases"/>
    <property type="match status" value="1"/>
</dbReference>
<reference evidence="3" key="1">
    <citation type="submission" date="2020-06" db="EMBL/GenBank/DDBJ databases">
        <title>Unique genomic features of the anaerobic methanotrophic archaea.</title>
        <authorList>
            <person name="Chadwick G.L."/>
            <person name="Skennerton C.T."/>
            <person name="Laso-Perez R."/>
            <person name="Leu A.O."/>
            <person name="Speth D.R."/>
            <person name="Yu H."/>
            <person name="Morgan-Lang C."/>
            <person name="Hatzenpichler R."/>
            <person name="Goudeau D."/>
            <person name="Malmstrom R."/>
            <person name="Brazelton W.J."/>
            <person name="Woyke T."/>
            <person name="Hallam S.J."/>
            <person name="Tyson G.W."/>
            <person name="Wegener G."/>
            <person name="Boetius A."/>
            <person name="Orphan V."/>
        </authorList>
    </citation>
    <scope>NUCLEOTIDE SEQUENCE</scope>
</reference>
<proteinExistence type="predicted"/>
<dbReference type="InterPro" id="IPR013691">
    <property type="entry name" value="MeTrfase_14"/>
</dbReference>
<evidence type="ECO:0000259" key="1">
    <source>
        <dbReference type="Pfam" id="PF08421"/>
    </source>
</evidence>
<dbReference type="Pfam" id="PF08484">
    <property type="entry name" value="Methyltransf_14"/>
    <property type="match status" value="1"/>
</dbReference>
<evidence type="ECO:0008006" key="4">
    <source>
        <dbReference type="Google" id="ProtNLM"/>
    </source>
</evidence>
<dbReference type="Gene3D" id="3.40.50.150">
    <property type="entry name" value="Vaccinia Virus protein VP39"/>
    <property type="match status" value="1"/>
</dbReference>
<dbReference type="Gene3D" id="6.20.50.110">
    <property type="entry name" value="Methyltransferase, zinc-binding domain"/>
    <property type="match status" value="1"/>
</dbReference>
<organism evidence="3">
    <name type="scientific">Candidatus Methanophaga sp. ANME-1 ERB7</name>
    <dbReference type="NCBI Taxonomy" id="2759913"/>
    <lineage>
        <taxon>Archaea</taxon>
        <taxon>Methanobacteriati</taxon>
        <taxon>Methanobacteriota</taxon>
        <taxon>Stenosarchaea group</taxon>
        <taxon>Methanomicrobia</taxon>
        <taxon>Candidatus Methanophagales</taxon>
        <taxon>Candidatus Methanophagaceae</taxon>
        <taxon>Candidatus Methanophaga</taxon>
    </lineage>
</organism>
<dbReference type="Gene3D" id="3.40.50.720">
    <property type="entry name" value="NAD(P)-binding Rossmann-like Domain"/>
    <property type="match status" value="1"/>
</dbReference>
<feature type="domain" description="Methyltransferase putative zinc binding" evidence="1">
    <location>
        <begin position="1"/>
        <end position="45"/>
    </location>
</feature>
<dbReference type="AlphaFoldDB" id="A0A7G9Z2J6"/>
<dbReference type="InterPro" id="IPR038576">
    <property type="entry name" value="Methyltransf_Zn-bd_dom_put_sf"/>
</dbReference>
<dbReference type="EMBL" id="MT631582">
    <property type="protein sequence ID" value="QNO54480.1"/>
    <property type="molecule type" value="Genomic_DNA"/>
</dbReference>
<dbReference type="InterPro" id="IPR029063">
    <property type="entry name" value="SAM-dependent_MTases_sf"/>
</dbReference>
<evidence type="ECO:0000313" key="3">
    <source>
        <dbReference type="EMBL" id="QNO54480.1"/>
    </source>
</evidence>
<dbReference type="Gene3D" id="6.10.250.3100">
    <property type="match status" value="1"/>
</dbReference>
<gene>
    <name evidence="3" type="ORF">ILIMKHIM_00009</name>
</gene>
<evidence type="ECO:0000259" key="2">
    <source>
        <dbReference type="Pfam" id="PF08484"/>
    </source>
</evidence>
<dbReference type="SUPFAM" id="SSF53335">
    <property type="entry name" value="S-adenosyl-L-methionine-dependent methyltransferases"/>
    <property type="match status" value="1"/>
</dbReference>
<feature type="domain" description="C-methyltransferase" evidence="2">
    <location>
        <begin position="225"/>
        <end position="382"/>
    </location>
</feature>